<proteinExistence type="predicted"/>
<reference evidence="2" key="1">
    <citation type="journal article" date="2017" name="Mycologia">
        <title>Fusarium algeriense, sp. nov., a novel toxigenic crown rot pathogen of durum wheat from Algeria is nested in the Fusarium burgessii species complex.</title>
        <authorList>
            <person name="Laraba I."/>
            <person name="Keddad A."/>
            <person name="Boureghda H."/>
            <person name="Abdallah N."/>
            <person name="Vaughan M.M."/>
            <person name="Proctor R.H."/>
            <person name="Busman M."/>
            <person name="O'Donnell K."/>
        </authorList>
    </citation>
    <scope>NUCLEOTIDE SEQUENCE</scope>
    <source>
        <strain evidence="2">NRRL 25174</strain>
    </source>
</reference>
<keyword evidence="3" id="KW-1185">Reference proteome</keyword>
<dbReference type="InterPro" id="IPR014752">
    <property type="entry name" value="Arrestin-like_C"/>
</dbReference>
<reference evidence="2" key="2">
    <citation type="submission" date="2020-02" db="EMBL/GenBank/DDBJ databases">
        <title>Identification and distribution of gene clusters putatively required for synthesis of sphingolipid metabolism inhibitors in phylogenetically diverse species of the filamentous fungus Fusarium.</title>
        <authorList>
            <person name="Kim H.-S."/>
            <person name="Busman M."/>
            <person name="Brown D.W."/>
            <person name="Divon H."/>
            <person name="Uhlig S."/>
            <person name="Proctor R.H."/>
        </authorList>
    </citation>
    <scope>NUCLEOTIDE SEQUENCE</scope>
    <source>
        <strain evidence="2">NRRL 25174</strain>
    </source>
</reference>
<comment type="caution">
    <text evidence="2">The sequence shown here is derived from an EMBL/GenBank/DDBJ whole genome shotgun (WGS) entry which is preliminary data.</text>
</comment>
<sequence length="459" mass="51076">MLSQCLLPSRGKQESPFEIHIDGHYESKVYTSGSTISGHVTIPAHHQIPFQSFQIDLRGTTSTCGHAFQYGTPFLTQTFMHLQMPIPASALPPTQLLEAGKSYHVPFRFVIPEQLPTTSCNHQNVVVRERHLQPPPSMGAWDHDDLTGGSAHVEYVVTARLVLGKNKRGEEQYLDQSRSIKVIPALAEQPPLHIGPDNTEYCLSRTKAIRKNIIGTKLGIITASAIQPQAIILCLDGLQASESCIPISLEYAPSSLNGIPPEVRIKSATIETFTNFWLGLDGYLPDHHQRPSNSAAPTAPWSTSHSLLFDRREKVAWEKRLLFDLEKESDRRFSEPIQLIQEHAGPKVSTRSASNASQWDLGAYKSTTYKATILQSFKLPADKFLFLPTFYSCMISRTYRVRVTLAIGSHGPTISLVLPVQIAAKGLDNMQDNSSSRCEIPCNYDYQLAEDVLPPYSSR</sequence>
<evidence type="ECO:0000313" key="3">
    <source>
        <dbReference type="Proteomes" id="UP000730481"/>
    </source>
</evidence>
<gene>
    <name evidence="2" type="ORF">FBEOM_8073</name>
</gene>
<name>A0A9P5DUM9_9HYPO</name>
<protein>
    <recommendedName>
        <fullName evidence="1">Bul1 C-terminal domain-containing protein</fullName>
    </recommendedName>
</protein>
<dbReference type="OrthoDB" id="2283785at2759"/>
<dbReference type="InterPro" id="IPR039634">
    <property type="entry name" value="Bul1-like"/>
</dbReference>
<evidence type="ECO:0000259" key="1">
    <source>
        <dbReference type="Pfam" id="PF04426"/>
    </source>
</evidence>
<dbReference type="Pfam" id="PF04426">
    <property type="entry name" value="Bul1_C"/>
    <property type="match status" value="1"/>
</dbReference>
<evidence type="ECO:0000313" key="2">
    <source>
        <dbReference type="EMBL" id="KAF4338067.1"/>
    </source>
</evidence>
<dbReference type="PANTHER" id="PTHR31904">
    <property type="entry name" value="BYPASS OF STOP CODON PROTEIN 5-RELATED"/>
    <property type="match status" value="1"/>
</dbReference>
<dbReference type="EMBL" id="PVQB02000369">
    <property type="protein sequence ID" value="KAF4338067.1"/>
    <property type="molecule type" value="Genomic_DNA"/>
</dbReference>
<dbReference type="PANTHER" id="PTHR31904:SF1">
    <property type="entry name" value="BYPASS OF STOP CODON PROTEIN 5-RELATED"/>
    <property type="match status" value="1"/>
</dbReference>
<dbReference type="Proteomes" id="UP000730481">
    <property type="component" value="Unassembled WGS sequence"/>
</dbReference>
<dbReference type="AlphaFoldDB" id="A0A9P5DUM9"/>
<accession>A0A9P5DUM9</accession>
<dbReference type="InterPro" id="IPR022794">
    <property type="entry name" value="Bul1_C"/>
</dbReference>
<organism evidence="2 3">
    <name type="scientific">Fusarium beomiforme</name>
    <dbReference type="NCBI Taxonomy" id="44412"/>
    <lineage>
        <taxon>Eukaryota</taxon>
        <taxon>Fungi</taxon>
        <taxon>Dikarya</taxon>
        <taxon>Ascomycota</taxon>
        <taxon>Pezizomycotina</taxon>
        <taxon>Sordariomycetes</taxon>
        <taxon>Hypocreomycetidae</taxon>
        <taxon>Hypocreales</taxon>
        <taxon>Nectriaceae</taxon>
        <taxon>Fusarium</taxon>
        <taxon>Fusarium burgessii species complex</taxon>
    </lineage>
</organism>
<dbReference type="Gene3D" id="2.60.40.640">
    <property type="match status" value="1"/>
</dbReference>
<feature type="domain" description="Bul1 C-terminal" evidence="1">
    <location>
        <begin position="357"/>
        <end position="422"/>
    </location>
</feature>